<feature type="transmembrane region" description="Helical" evidence="1">
    <location>
        <begin position="12"/>
        <end position="34"/>
    </location>
</feature>
<dbReference type="AlphaFoldDB" id="Q8VLW6"/>
<organism evidence="2">
    <name type="scientific">Staphylococcus aureus</name>
    <dbReference type="NCBI Taxonomy" id="1280"/>
    <lineage>
        <taxon>Bacteria</taxon>
        <taxon>Bacillati</taxon>
        <taxon>Bacillota</taxon>
        <taxon>Bacilli</taxon>
        <taxon>Bacillales</taxon>
        <taxon>Staphylococcaceae</taxon>
        <taxon>Staphylococcus</taxon>
    </lineage>
</organism>
<keyword evidence="1" id="KW-0472">Membrane</keyword>
<evidence type="ECO:0000313" key="2">
    <source>
        <dbReference type="EMBL" id="AAL67621.1"/>
    </source>
</evidence>
<proteinExistence type="predicted"/>
<protein>
    <submittedName>
        <fullName evidence="2">Orf25</fullName>
    </submittedName>
</protein>
<keyword evidence="1" id="KW-1133">Transmembrane helix</keyword>
<keyword evidence="1" id="KW-0812">Transmembrane</keyword>
<name>Q8VLW6_STAAU</name>
<sequence length="90" mass="10552">MSIFLIKKRYKSINYIIIIIFRVARLPLLFFANFEEGEAKCGLKNLKIRIKKLNIDITRSTKTHSQTNGDVLVWFLIRMVSNHKKKLKGS</sequence>
<accession>Q8VLW6</accession>
<dbReference type="EMBL" id="U93688">
    <property type="protein sequence ID" value="AAL67621.1"/>
    <property type="molecule type" value="Genomic_DNA"/>
</dbReference>
<reference evidence="2" key="1">
    <citation type="journal article" date="1998" name="Mol. Microbiol.">
        <title>The gene for toxic shock toxin is carried by a family of mobile pathogenicity islands in Staphylococcus aureus.</title>
        <authorList>
            <person name="Lindsay J.A."/>
            <person name="Ruzin A."/>
            <person name="Ross H.F."/>
            <person name="Kurepina N."/>
            <person name="Novick R.P."/>
        </authorList>
    </citation>
    <scope>NUCLEOTIDE SEQUENCE</scope>
    <source>
        <strain evidence="2">RN4282</strain>
    </source>
</reference>
<reference evidence="2" key="2">
    <citation type="submission" date="2002-01" db="EMBL/GenBank/DDBJ databases">
        <authorList>
            <person name="Barry P.C."/>
            <person name="Novick R.P."/>
        </authorList>
    </citation>
    <scope>NUCLEOTIDE SEQUENCE</scope>
    <source>
        <strain evidence="2">RN4282</strain>
    </source>
</reference>
<evidence type="ECO:0000256" key="1">
    <source>
        <dbReference type="SAM" id="Phobius"/>
    </source>
</evidence>